<dbReference type="PRINTS" id="PR00463">
    <property type="entry name" value="EP450I"/>
</dbReference>
<evidence type="ECO:0000256" key="1">
    <source>
        <dbReference type="ARBA" id="ARBA00001971"/>
    </source>
</evidence>
<comment type="subcellular location">
    <subcellularLocation>
        <location evidence="2">Membrane</location>
    </subcellularLocation>
</comment>
<evidence type="ECO:0000256" key="3">
    <source>
        <dbReference type="ARBA" id="ARBA00005179"/>
    </source>
</evidence>
<comment type="caution">
    <text evidence="15">The sequence shown here is derived from an EMBL/GenBank/DDBJ whole genome shotgun (WGS) entry which is preliminary data.</text>
</comment>
<dbReference type="Gene3D" id="1.10.630.10">
    <property type="entry name" value="Cytochrome P450"/>
    <property type="match status" value="1"/>
</dbReference>
<dbReference type="PROSITE" id="PS00086">
    <property type="entry name" value="CYTOCHROME_P450"/>
    <property type="match status" value="1"/>
</dbReference>
<name>A0A8H3AU24_9AGAM</name>
<dbReference type="GO" id="GO:0020037">
    <property type="term" value="F:heme binding"/>
    <property type="evidence" value="ECO:0007669"/>
    <property type="project" value="InterPro"/>
</dbReference>
<evidence type="ECO:0000256" key="14">
    <source>
        <dbReference type="RuleBase" id="RU000461"/>
    </source>
</evidence>
<evidence type="ECO:0000256" key="10">
    <source>
        <dbReference type="ARBA" id="ARBA00023004"/>
    </source>
</evidence>
<reference evidence="15" key="1">
    <citation type="submission" date="2021-01" db="EMBL/GenBank/DDBJ databases">
        <authorList>
            <person name="Kaushik A."/>
        </authorList>
    </citation>
    <scope>NUCLEOTIDE SEQUENCE</scope>
    <source>
        <strain evidence="15">AG1-1B</strain>
    </source>
</reference>
<dbReference type="InterPro" id="IPR050364">
    <property type="entry name" value="Cytochrome_P450_fung"/>
</dbReference>
<evidence type="ECO:0000256" key="9">
    <source>
        <dbReference type="ARBA" id="ARBA00023002"/>
    </source>
</evidence>
<keyword evidence="7 13" id="KW-0479">Metal-binding</keyword>
<evidence type="ECO:0000256" key="12">
    <source>
        <dbReference type="ARBA" id="ARBA00023136"/>
    </source>
</evidence>
<gene>
    <name evidence="15" type="ORF">RDB_LOCUS69584</name>
</gene>
<dbReference type="InterPro" id="IPR002401">
    <property type="entry name" value="Cyt_P450_E_grp-I"/>
</dbReference>
<protein>
    <recommendedName>
        <fullName evidence="17">O-methylsterigmatocystin oxidoreductase</fullName>
    </recommendedName>
</protein>
<dbReference type="EMBL" id="CAJMWQ010001212">
    <property type="protein sequence ID" value="CAE6440744.1"/>
    <property type="molecule type" value="Genomic_DNA"/>
</dbReference>
<comment type="cofactor">
    <cofactor evidence="1 13">
        <name>heme</name>
        <dbReference type="ChEBI" id="CHEBI:30413"/>
    </cofactor>
</comment>
<dbReference type="GO" id="GO:0016020">
    <property type="term" value="C:membrane"/>
    <property type="evidence" value="ECO:0007669"/>
    <property type="project" value="UniProtKB-SubCell"/>
</dbReference>
<keyword evidence="11 14" id="KW-0503">Monooxygenase</keyword>
<keyword evidence="8" id="KW-1133">Transmembrane helix</keyword>
<evidence type="ECO:0000256" key="6">
    <source>
        <dbReference type="ARBA" id="ARBA00022692"/>
    </source>
</evidence>
<organism evidence="15 16">
    <name type="scientific">Rhizoctonia solani</name>
    <dbReference type="NCBI Taxonomy" id="456999"/>
    <lineage>
        <taxon>Eukaryota</taxon>
        <taxon>Fungi</taxon>
        <taxon>Dikarya</taxon>
        <taxon>Basidiomycota</taxon>
        <taxon>Agaricomycotina</taxon>
        <taxon>Agaricomycetes</taxon>
        <taxon>Cantharellales</taxon>
        <taxon>Ceratobasidiaceae</taxon>
        <taxon>Rhizoctonia</taxon>
    </lineage>
</organism>
<evidence type="ECO:0008006" key="17">
    <source>
        <dbReference type="Google" id="ProtNLM"/>
    </source>
</evidence>
<dbReference type="InterPro" id="IPR036396">
    <property type="entry name" value="Cyt_P450_sf"/>
</dbReference>
<dbReference type="PANTHER" id="PTHR46300">
    <property type="entry name" value="P450, PUTATIVE (EUROFUNG)-RELATED-RELATED"/>
    <property type="match status" value="1"/>
</dbReference>
<feature type="binding site" description="axial binding residue" evidence="13">
    <location>
        <position position="69"/>
    </location>
    <ligand>
        <name>heme</name>
        <dbReference type="ChEBI" id="CHEBI:30413"/>
    </ligand>
    <ligandPart>
        <name>Fe</name>
        <dbReference type="ChEBI" id="CHEBI:18248"/>
    </ligandPart>
</feature>
<keyword evidence="12" id="KW-0472">Membrane</keyword>
<evidence type="ECO:0000313" key="15">
    <source>
        <dbReference type="EMBL" id="CAE6440744.1"/>
    </source>
</evidence>
<evidence type="ECO:0000256" key="13">
    <source>
        <dbReference type="PIRSR" id="PIRSR602401-1"/>
    </source>
</evidence>
<dbReference type="InterPro" id="IPR017972">
    <property type="entry name" value="Cyt_P450_CS"/>
</dbReference>
<dbReference type="AlphaFoldDB" id="A0A8H3AU24"/>
<evidence type="ECO:0000256" key="11">
    <source>
        <dbReference type="ARBA" id="ARBA00023033"/>
    </source>
</evidence>
<evidence type="ECO:0000256" key="8">
    <source>
        <dbReference type="ARBA" id="ARBA00022989"/>
    </source>
</evidence>
<evidence type="ECO:0000313" key="16">
    <source>
        <dbReference type="Proteomes" id="UP000663826"/>
    </source>
</evidence>
<dbReference type="GO" id="GO:0004497">
    <property type="term" value="F:monooxygenase activity"/>
    <property type="evidence" value="ECO:0007669"/>
    <property type="project" value="UniProtKB-KW"/>
</dbReference>
<dbReference type="PANTHER" id="PTHR46300:SF2">
    <property type="entry name" value="CYTOCHROME P450 MONOOXYGENASE ALNH-RELATED"/>
    <property type="match status" value="1"/>
</dbReference>
<evidence type="ECO:0000256" key="7">
    <source>
        <dbReference type="ARBA" id="ARBA00022723"/>
    </source>
</evidence>
<dbReference type="GO" id="GO:0016705">
    <property type="term" value="F:oxidoreductase activity, acting on paired donors, with incorporation or reduction of molecular oxygen"/>
    <property type="evidence" value="ECO:0007669"/>
    <property type="project" value="InterPro"/>
</dbReference>
<dbReference type="SUPFAM" id="SSF48264">
    <property type="entry name" value="Cytochrome P450"/>
    <property type="match status" value="1"/>
</dbReference>
<comment type="pathway">
    <text evidence="3">Secondary metabolite biosynthesis.</text>
</comment>
<sequence>MAATIPHAAMEDDEYKGYHIPRGSIVIGNTWAITRNEDIYPEPERFNPDRFLDDQVPPAPIFGYGRRVCPGSHFADANLILLMSSLLYIYDIQRAVDEKGREIVPEIKMALDSTILWKPQSFPFIMKPRSDAHKKLAMGFNA</sequence>
<evidence type="ECO:0000256" key="2">
    <source>
        <dbReference type="ARBA" id="ARBA00004370"/>
    </source>
</evidence>
<keyword evidence="9 14" id="KW-0560">Oxidoreductase</keyword>
<evidence type="ECO:0000256" key="5">
    <source>
        <dbReference type="ARBA" id="ARBA00022617"/>
    </source>
</evidence>
<keyword evidence="10 13" id="KW-0408">Iron</keyword>
<dbReference type="Proteomes" id="UP000663826">
    <property type="component" value="Unassembled WGS sequence"/>
</dbReference>
<dbReference type="Pfam" id="PF00067">
    <property type="entry name" value="p450"/>
    <property type="match status" value="1"/>
</dbReference>
<accession>A0A8H3AU24</accession>
<dbReference type="GO" id="GO:0005506">
    <property type="term" value="F:iron ion binding"/>
    <property type="evidence" value="ECO:0007669"/>
    <property type="project" value="InterPro"/>
</dbReference>
<proteinExistence type="inferred from homology"/>
<dbReference type="InterPro" id="IPR001128">
    <property type="entry name" value="Cyt_P450"/>
</dbReference>
<comment type="similarity">
    <text evidence="4 14">Belongs to the cytochrome P450 family.</text>
</comment>
<evidence type="ECO:0000256" key="4">
    <source>
        <dbReference type="ARBA" id="ARBA00010617"/>
    </source>
</evidence>
<keyword evidence="6" id="KW-0812">Transmembrane</keyword>
<keyword evidence="5 13" id="KW-0349">Heme</keyword>